<keyword evidence="5" id="KW-1185">Reference proteome</keyword>
<dbReference type="GO" id="GO:0005737">
    <property type="term" value="C:cytoplasm"/>
    <property type="evidence" value="ECO:0007669"/>
    <property type="project" value="TreeGrafter"/>
</dbReference>
<dbReference type="Pfam" id="PF02567">
    <property type="entry name" value="PhzC-PhzF"/>
    <property type="match status" value="1"/>
</dbReference>
<evidence type="ECO:0000256" key="3">
    <source>
        <dbReference type="PIRSR" id="PIRSR016184-1"/>
    </source>
</evidence>
<dbReference type="PANTHER" id="PTHR13774">
    <property type="entry name" value="PHENAZINE BIOSYNTHESIS PROTEIN"/>
    <property type="match status" value="1"/>
</dbReference>
<dbReference type="SUPFAM" id="SSF54506">
    <property type="entry name" value="Diaminopimelate epimerase-like"/>
    <property type="match status" value="1"/>
</dbReference>
<evidence type="ECO:0000256" key="2">
    <source>
        <dbReference type="ARBA" id="ARBA00023235"/>
    </source>
</evidence>
<accession>A0A545TX41</accession>
<dbReference type="PANTHER" id="PTHR13774:SF17">
    <property type="entry name" value="PHENAZINE BIOSYNTHESIS-LIKE DOMAIN-CONTAINING PROTEIN"/>
    <property type="match status" value="1"/>
</dbReference>
<dbReference type="OrthoDB" id="9788221at2"/>
<dbReference type="RefSeq" id="WP_142895382.1">
    <property type="nucleotide sequence ID" value="NZ_ML660053.1"/>
</dbReference>
<comment type="caution">
    <text evidence="4">The sequence shown here is derived from an EMBL/GenBank/DDBJ whole genome shotgun (WGS) entry which is preliminary data.</text>
</comment>
<name>A0A545TX41_9PROT</name>
<dbReference type="EMBL" id="VHSH01000002">
    <property type="protein sequence ID" value="TQV81751.1"/>
    <property type="molecule type" value="Genomic_DNA"/>
</dbReference>
<dbReference type="AlphaFoldDB" id="A0A545TX41"/>
<dbReference type="Proteomes" id="UP000315252">
    <property type="component" value="Unassembled WGS sequence"/>
</dbReference>
<evidence type="ECO:0000313" key="4">
    <source>
        <dbReference type="EMBL" id="TQV81751.1"/>
    </source>
</evidence>
<feature type="active site" evidence="3">
    <location>
        <position position="48"/>
    </location>
</feature>
<proteinExistence type="inferred from homology"/>
<organism evidence="4 5">
    <name type="scientific">Denitrobaculum tricleocarpae</name>
    <dbReference type="NCBI Taxonomy" id="2591009"/>
    <lineage>
        <taxon>Bacteria</taxon>
        <taxon>Pseudomonadati</taxon>
        <taxon>Pseudomonadota</taxon>
        <taxon>Alphaproteobacteria</taxon>
        <taxon>Rhodospirillales</taxon>
        <taxon>Rhodospirillaceae</taxon>
        <taxon>Denitrobaculum</taxon>
    </lineage>
</organism>
<dbReference type="Gene3D" id="3.10.310.10">
    <property type="entry name" value="Diaminopimelate Epimerase, Chain A, domain 1"/>
    <property type="match status" value="2"/>
</dbReference>
<comment type="similarity">
    <text evidence="1">Belongs to the PhzF family.</text>
</comment>
<dbReference type="NCBIfam" id="TIGR00654">
    <property type="entry name" value="PhzF_family"/>
    <property type="match status" value="1"/>
</dbReference>
<protein>
    <submittedName>
        <fullName evidence="4">PhzF family phenazine biosynthesis protein</fullName>
    </submittedName>
</protein>
<keyword evidence="2" id="KW-0413">Isomerase</keyword>
<evidence type="ECO:0000256" key="1">
    <source>
        <dbReference type="ARBA" id="ARBA00008270"/>
    </source>
</evidence>
<dbReference type="InterPro" id="IPR003719">
    <property type="entry name" value="Phenazine_PhzF-like"/>
</dbReference>
<dbReference type="PIRSF" id="PIRSF016184">
    <property type="entry name" value="PhzC_PhzF"/>
    <property type="match status" value="1"/>
</dbReference>
<reference evidence="4 5" key="1">
    <citation type="submission" date="2019-06" db="EMBL/GenBank/DDBJ databases">
        <title>Whole genome sequence for Rhodospirillaceae sp. R148.</title>
        <authorList>
            <person name="Wang G."/>
        </authorList>
    </citation>
    <scope>NUCLEOTIDE SEQUENCE [LARGE SCALE GENOMIC DNA]</scope>
    <source>
        <strain evidence="4 5">R148</strain>
    </source>
</reference>
<dbReference type="GO" id="GO:0016853">
    <property type="term" value="F:isomerase activity"/>
    <property type="evidence" value="ECO:0007669"/>
    <property type="project" value="UniProtKB-KW"/>
</dbReference>
<gene>
    <name evidence="4" type="ORF">FKG95_05765</name>
</gene>
<sequence>MAQEISLYQVDAFTSEVFGGNPAAICPLEAWLDDALLQSIAAENNLSETAFFVRDGDDFHLRWFTPGAEVDLCGHATLATSYVISTYLEPGRDLIGFQSKSGRLEVTRNGDLYTLDFPVLKSEVVECPQLLRDALKIEVVGTLDGMDMIALVRDAAAVRDLKPDIGRIAELDTRGLIVTARGDDCDFVSRFFAPKQGVPEDPVTGSAHCLLAPLWAEKLGKTKMTARQLSARGGELIVELKGDRVLISGRAAPYMIGTITV</sequence>
<evidence type="ECO:0000313" key="5">
    <source>
        <dbReference type="Proteomes" id="UP000315252"/>
    </source>
</evidence>